<sequence length="104" mass="11102">MHERRIPATTRTLGIVRPDRGGPRGGKPRNKAHDLFVALALTLISATFLSIGIVNVLTMTGTISPVVARVLILVPVGLLTVGAMFIALAGPTSPPRISRRRKTE</sequence>
<proteinExistence type="predicted"/>
<evidence type="ECO:0000313" key="3">
    <source>
        <dbReference type="EMBL" id="MEY8039697.1"/>
    </source>
</evidence>
<name>A0ABV4CI70_9PSEU</name>
<accession>A0ABV4CI70</accession>
<keyword evidence="2" id="KW-0472">Membrane</keyword>
<evidence type="ECO:0000256" key="2">
    <source>
        <dbReference type="SAM" id="Phobius"/>
    </source>
</evidence>
<feature type="transmembrane region" description="Helical" evidence="2">
    <location>
        <begin position="66"/>
        <end position="90"/>
    </location>
</feature>
<reference evidence="3 4" key="1">
    <citation type="submission" date="2024-08" db="EMBL/GenBank/DDBJ databases">
        <title>Genome mining of Saccharopolyspora cebuensis PGLac3 from Nigerian medicinal plant.</title>
        <authorList>
            <person name="Ezeobiora C.E."/>
            <person name="Igbokwe N.H."/>
            <person name="Amin D.H."/>
            <person name="Mendie U.E."/>
        </authorList>
    </citation>
    <scope>NUCLEOTIDE SEQUENCE [LARGE SCALE GENOMIC DNA]</scope>
    <source>
        <strain evidence="3 4">PGLac3</strain>
    </source>
</reference>
<evidence type="ECO:0000256" key="1">
    <source>
        <dbReference type="SAM" id="MobiDB-lite"/>
    </source>
</evidence>
<evidence type="ECO:0000313" key="4">
    <source>
        <dbReference type="Proteomes" id="UP001564626"/>
    </source>
</evidence>
<comment type="caution">
    <text evidence="3">The sequence shown here is derived from an EMBL/GenBank/DDBJ whole genome shotgun (WGS) entry which is preliminary data.</text>
</comment>
<dbReference type="EMBL" id="JBGEHV010000013">
    <property type="protein sequence ID" value="MEY8039697.1"/>
    <property type="molecule type" value="Genomic_DNA"/>
</dbReference>
<keyword evidence="2" id="KW-1133">Transmembrane helix</keyword>
<protein>
    <submittedName>
        <fullName evidence="3">Uncharacterized protein</fullName>
    </submittedName>
</protein>
<dbReference type="RefSeq" id="WP_345358286.1">
    <property type="nucleotide sequence ID" value="NZ_BAABII010000003.1"/>
</dbReference>
<feature type="region of interest" description="Disordered" evidence="1">
    <location>
        <begin position="1"/>
        <end position="29"/>
    </location>
</feature>
<keyword evidence="4" id="KW-1185">Reference proteome</keyword>
<organism evidence="3 4">
    <name type="scientific">Saccharopolyspora cebuensis</name>
    <dbReference type="NCBI Taxonomy" id="418759"/>
    <lineage>
        <taxon>Bacteria</taxon>
        <taxon>Bacillati</taxon>
        <taxon>Actinomycetota</taxon>
        <taxon>Actinomycetes</taxon>
        <taxon>Pseudonocardiales</taxon>
        <taxon>Pseudonocardiaceae</taxon>
        <taxon>Saccharopolyspora</taxon>
    </lineage>
</organism>
<gene>
    <name evidence="3" type="ORF">AB8O55_09845</name>
</gene>
<keyword evidence="2" id="KW-0812">Transmembrane</keyword>
<feature type="transmembrane region" description="Helical" evidence="2">
    <location>
        <begin position="35"/>
        <end position="54"/>
    </location>
</feature>
<dbReference type="Proteomes" id="UP001564626">
    <property type="component" value="Unassembled WGS sequence"/>
</dbReference>